<evidence type="ECO:0008006" key="4">
    <source>
        <dbReference type="Google" id="ProtNLM"/>
    </source>
</evidence>
<evidence type="ECO:0000313" key="2">
    <source>
        <dbReference type="EMBL" id="CAJ1385846.1"/>
    </source>
</evidence>
<feature type="region of interest" description="Disordered" evidence="1">
    <location>
        <begin position="340"/>
        <end position="364"/>
    </location>
</feature>
<evidence type="ECO:0000256" key="1">
    <source>
        <dbReference type="SAM" id="MobiDB-lite"/>
    </source>
</evidence>
<feature type="region of interest" description="Disordered" evidence="1">
    <location>
        <begin position="270"/>
        <end position="289"/>
    </location>
</feature>
<accession>A0AA36MZZ5</accession>
<proteinExistence type="predicted"/>
<protein>
    <recommendedName>
        <fullName evidence="4">PH domain-containing protein</fullName>
    </recommendedName>
</protein>
<dbReference type="Proteomes" id="UP001178507">
    <property type="component" value="Unassembled WGS sequence"/>
</dbReference>
<sequence>MVSQACRCLCSGDWFDEAEQLEFDGLGGAAAPIPPARFSDLLAYSTDMGQPLRGKAMRSGDLWFLRSEASAEKVQVSLFVNGIAIEHKGKEVRACFSPFTLVRNCKFQDSSSINQLSSLKIFKIFFFVKNLCYFFGVSADDEAQADKDRQLWVSSIAKAVHLVTQSLFPPFSISCEPICAAAVTSRRLMAGYVLYHSGEDVATVLYGELSPHTRGSDLARLAFYENEQCQRLAMEIWISVASNCFEKVGMSCTCFCINGHDFSARTTAERKLWPPPPRGKTWLTTGRPSRSKCGPWRTAWRAVGQWIRCCSASSGPGRRSPAFRGRPRMAPAAHRFRVRRAWGQRRRGAEASSGPPSSTASASLPCHSLAAWRGRPRADLARPGPLPIEPSLQLSGGASKARGVSCERLARCT</sequence>
<dbReference type="AlphaFoldDB" id="A0AA36MZZ5"/>
<feature type="compositionally biased region" description="Low complexity" evidence="1">
    <location>
        <begin position="350"/>
        <end position="363"/>
    </location>
</feature>
<comment type="caution">
    <text evidence="2">The sequence shown here is derived from an EMBL/GenBank/DDBJ whole genome shotgun (WGS) entry which is preliminary data.</text>
</comment>
<dbReference type="EMBL" id="CAUJNA010001291">
    <property type="protein sequence ID" value="CAJ1385846.1"/>
    <property type="molecule type" value="Genomic_DNA"/>
</dbReference>
<feature type="region of interest" description="Disordered" evidence="1">
    <location>
        <begin position="377"/>
        <end position="397"/>
    </location>
</feature>
<evidence type="ECO:0000313" key="3">
    <source>
        <dbReference type="Proteomes" id="UP001178507"/>
    </source>
</evidence>
<gene>
    <name evidence="2" type="ORF">EVOR1521_LOCUS12354</name>
</gene>
<organism evidence="2 3">
    <name type="scientific">Effrenium voratum</name>
    <dbReference type="NCBI Taxonomy" id="2562239"/>
    <lineage>
        <taxon>Eukaryota</taxon>
        <taxon>Sar</taxon>
        <taxon>Alveolata</taxon>
        <taxon>Dinophyceae</taxon>
        <taxon>Suessiales</taxon>
        <taxon>Symbiodiniaceae</taxon>
        <taxon>Effrenium</taxon>
    </lineage>
</organism>
<keyword evidence="3" id="KW-1185">Reference proteome</keyword>
<reference evidence="2" key="1">
    <citation type="submission" date="2023-08" db="EMBL/GenBank/DDBJ databases">
        <authorList>
            <person name="Chen Y."/>
            <person name="Shah S."/>
            <person name="Dougan E. K."/>
            <person name="Thang M."/>
            <person name="Chan C."/>
        </authorList>
    </citation>
    <scope>NUCLEOTIDE SEQUENCE</scope>
</reference>
<name>A0AA36MZZ5_9DINO</name>